<sequence>MESTKGYKLAFTKHAEDQLEKKRVGFLRAREAFENPDKVYPNKKYAGQFRVVGNGICLIGRPMGNTFKVFTVYEDGVMTPPRPDQLETEEGRAYAELYEKAQRNKGRVARNNEYYPRAKKRAQARDVPHTYVR</sequence>
<dbReference type="Proteomes" id="UP000596355">
    <property type="component" value="Segment"/>
</dbReference>
<reference evidence="1 2" key="1">
    <citation type="submission" date="2021-01" db="EMBL/GenBank/DDBJ databases">
        <authorList>
            <person name="Olabode J."/>
            <person name="Purtell M.C."/>
            <person name="Talati K."/>
            <person name="Shaffer C.D."/>
            <person name="Weston-Hafer K.A."/>
            <person name="Garlena R.A."/>
            <person name="Russell D.A."/>
            <person name="Pope W.H."/>
            <person name="Jacobs-Sera D."/>
            <person name="Hatfull G.F."/>
        </authorList>
    </citation>
    <scope>NUCLEOTIDE SEQUENCE [LARGE SCALE GENOMIC DNA]</scope>
</reference>
<proteinExistence type="predicted"/>
<accession>A0A7U0GC92</accession>
<organism evidence="1 2">
    <name type="scientific">Streptomyces phage MeganTheeKilla</name>
    <dbReference type="NCBI Taxonomy" id="2801897"/>
    <lineage>
        <taxon>Viruses</taxon>
        <taxon>Duplodnaviria</taxon>
        <taxon>Heunggongvirae</taxon>
        <taxon>Uroviricota</taxon>
        <taxon>Caudoviricetes</taxon>
        <taxon>Stanwilliamsviridae</taxon>
        <taxon>Loccivirinae</taxon>
        <taxon>Gilsonvirus</taxon>
        <taxon>Gilsonvirus gilson</taxon>
    </lineage>
</organism>
<evidence type="ECO:0000313" key="1">
    <source>
        <dbReference type="EMBL" id="QQV92569.1"/>
    </source>
</evidence>
<protein>
    <submittedName>
        <fullName evidence="1">Uncharacterized protein</fullName>
    </submittedName>
</protein>
<name>A0A7U0GC92_9CAUD</name>
<dbReference type="EMBL" id="MW435853">
    <property type="protein sequence ID" value="QQV92569.1"/>
    <property type="molecule type" value="Genomic_DNA"/>
</dbReference>
<gene>
    <name evidence="1" type="primary">232</name>
    <name evidence="1" type="ORF">SEA_MEGANTHEEKILLA_232</name>
</gene>
<evidence type="ECO:0000313" key="2">
    <source>
        <dbReference type="Proteomes" id="UP000596355"/>
    </source>
</evidence>